<dbReference type="EMBL" id="JAUIQD010000001">
    <property type="protein sequence ID" value="KAK3362244.1"/>
    <property type="molecule type" value="Genomic_DNA"/>
</dbReference>
<feature type="binding site" evidence="1">
    <location>
        <position position="285"/>
    </location>
    <ligand>
        <name>Zn(2+)</name>
        <dbReference type="ChEBI" id="CHEBI:29105"/>
    </ligand>
</feature>
<sequence length="364" mass="40838">MPAEAPRRGIELLARGQRSPNSPGPNEQQQLQPPPQQQQQQQQQHQQHQQYQQQQSFLANLPEGSQSSASLSVKLPPLPNSPSLAETIGMDQTSGLMPSVEEVLASYHLPPVKPMWLHVNYARHIVKGNFLTLSAKPKTVEMGEWIAHQVVDHWRMLITFIRLVHDKEEDGTSICNPRKCPRMSAGVNHSFTWLNSRLQPVEIAAYEYLTLVQRYVSGKIDDSAIFPTDASGVSFSDNPAFCAPVLESGQDWVGKRSGFPQNFMEICQTIFRQMFRVYSHLYWSHFEDMFSLNLEKSMNSCFSHFILTATTLNLLKKADLEPMQPLVDLWAALGTFPPGSKAFENANLQVGQLLVQQAGGTPAS</sequence>
<dbReference type="Proteomes" id="UP001275084">
    <property type="component" value="Unassembled WGS sequence"/>
</dbReference>
<gene>
    <name evidence="3" type="ORF">B0T25DRAFT_1259</name>
</gene>
<accession>A0AAJ0HTE2</accession>
<feature type="compositionally biased region" description="Polar residues" evidence="2">
    <location>
        <begin position="18"/>
        <end position="27"/>
    </location>
</feature>
<reference evidence="3" key="2">
    <citation type="submission" date="2023-06" db="EMBL/GenBank/DDBJ databases">
        <authorList>
            <consortium name="Lawrence Berkeley National Laboratory"/>
            <person name="Haridas S."/>
            <person name="Hensen N."/>
            <person name="Bonometti L."/>
            <person name="Westerberg I."/>
            <person name="Brannstrom I.O."/>
            <person name="Guillou S."/>
            <person name="Cros-Aarteil S."/>
            <person name="Calhoun S."/>
            <person name="Kuo A."/>
            <person name="Mondo S."/>
            <person name="Pangilinan J."/>
            <person name="Riley R."/>
            <person name="Labutti K."/>
            <person name="Andreopoulos B."/>
            <person name="Lipzen A."/>
            <person name="Chen C."/>
            <person name="Yanf M."/>
            <person name="Daum C."/>
            <person name="Ng V."/>
            <person name="Clum A."/>
            <person name="Steindorff A."/>
            <person name="Ohm R."/>
            <person name="Martin F."/>
            <person name="Silar P."/>
            <person name="Natvig D."/>
            <person name="Lalanne C."/>
            <person name="Gautier V."/>
            <person name="Ament-Velasquez S.L."/>
            <person name="Kruys A."/>
            <person name="Hutchinson M.I."/>
            <person name="Powell A.J."/>
            <person name="Barry K."/>
            <person name="Miller A.N."/>
            <person name="Grigoriev I.V."/>
            <person name="Debuchy R."/>
            <person name="Gladieux P."/>
            <person name="Thoren M.H."/>
            <person name="Johannesson H."/>
        </authorList>
    </citation>
    <scope>NUCLEOTIDE SEQUENCE</scope>
    <source>
        <strain evidence="3">CBS 955.72</strain>
    </source>
</reference>
<dbReference type="Pfam" id="PF03637">
    <property type="entry name" value="Mob1_phocein"/>
    <property type="match status" value="2"/>
</dbReference>
<feature type="binding site" evidence="1">
    <location>
        <position position="280"/>
    </location>
    <ligand>
        <name>Zn(2+)</name>
        <dbReference type="ChEBI" id="CHEBI:29105"/>
    </ligand>
</feature>
<feature type="compositionally biased region" description="Low complexity" evidence="2">
    <location>
        <begin position="37"/>
        <end position="55"/>
    </location>
</feature>
<proteinExistence type="predicted"/>
<reference evidence="3" key="1">
    <citation type="journal article" date="2023" name="Mol. Phylogenet. Evol.">
        <title>Genome-scale phylogeny and comparative genomics of the fungal order Sordariales.</title>
        <authorList>
            <person name="Hensen N."/>
            <person name="Bonometti L."/>
            <person name="Westerberg I."/>
            <person name="Brannstrom I.O."/>
            <person name="Guillou S."/>
            <person name="Cros-Aarteil S."/>
            <person name="Calhoun S."/>
            <person name="Haridas S."/>
            <person name="Kuo A."/>
            <person name="Mondo S."/>
            <person name="Pangilinan J."/>
            <person name="Riley R."/>
            <person name="LaButti K."/>
            <person name="Andreopoulos B."/>
            <person name="Lipzen A."/>
            <person name="Chen C."/>
            <person name="Yan M."/>
            <person name="Daum C."/>
            <person name="Ng V."/>
            <person name="Clum A."/>
            <person name="Steindorff A."/>
            <person name="Ohm R.A."/>
            <person name="Martin F."/>
            <person name="Silar P."/>
            <person name="Natvig D.O."/>
            <person name="Lalanne C."/>
            <person name="Gautier V."/>
            <person name="Ament-Velasquez S.L."/>
            <person name="Kruys A."/>
            <person name="Hutchinson M.I."/>
            <person name="Powell A.J."/>
            <person name="Barry K."/>
            <person name="Miller A.N."/>
            <person name="Grigoriev I.V."/>
            <person name="Debuchy R."/>
            <person name="Gladieux P."/>
            <person name="Hiltunen Thoren M."/>
            <person name="Johannesson H."/>
        </authorList>
    </citation>
    <scope>NUCLEOTIDE SEQUENCE</scope>
    <source>
        <strain evidence="3">CBS 955.72</strain>
    </source>
</reference>
<feature type="binding site" evidence="1">
    <location>
        <position position="180"/>
    </location>
    <ligand>
        <name>Zn(2+)</name>
        <dbReference type="ChEBI" id="CHEBI:29105"/>
    </ligand>
</feature>
<evidence type="ECO:0000313" key="3">
    <source>
        <dbReference type="EMBL" id="KAK3362244.1"/>
    </source>
</evidence>
<evidence type="ECO:0000256" key="2">
    <source>
        <dbReference type="SAM" id="MobiDB-lite"/>
    </source>
</evidence>
<dbReference type="SUPFAM" id="SSF81995">
    <property type="entry name" value="beta-sandwich domain of Sec23/24"/>
    <property type="match status" value="1"/>
</dbReference>
<dbReference type="Gene3D" id="1.20.140.30">
    <property type="entry name" value="MOB kinase activator"/>
    <property type="match status" value="1"/>
</dbReference>
<dbReference type="InterPro" id="IPR036703">
    <property type="entry name" value="MOB_kinase_act_sf"/>
</dbReference>
<protein>
    <submittedName>
        <fullName evidence="3">Mob1/phocein</fullName>
    </submittedName>
</protein>
<keyword evidence="4" id="KW-1185">Reference proteome</keyword>
<comment type="caution">
    <text evidence="3">The sequence shown here is derived from an EMBL/GenBank/DDBJ whole genome shotgun (WGS) entry which is preliminary data.</text>
</comment>
<feature type="compositionally biased region" description="Basic and acidic residues" evidence="2">
    <location>
        <begin position="1"/>
        <end position="10"/>
    </location>
</feature>
<dbReference type="SMART" id="SM01388">
    <property type="entry name" value="Mob1_phocein"/>
    <property type="match status" value="1"/>
</dbReference>
<feature type="region of interest" description="Disordered" evidence="2">
    <location>
        <begin position="1"/>
        <end position="84"/>
    </location>
</feature>
<organism evidence="3 4">
    <name type="scientific">Lasiosphaeria hispida</name>
    <dbReference type="NCBI Taxonomy" id="260671"/>
    <lineage>
        <taxon>Eukaryota</taxon>
        <taxon>Fungi</taxon>
        <taxon>Dikarya</taxon>
        <taxon>Ascomycota</taxon>
        <taxon>Pezizomycotina</taxon>
        <taxon>Sordariomycetes</taxon>
        <taxon>Sordariomycetidae</taxon>
        <taxon>Sordariales</taxon>
        <taxon>Lasiosphaeriaceae</taxon>
        <taxon>Lasiosphaeria</taxon>
    </lineage>
</organism>
<name>A0AAJ0HTE2_9PEZI</name>
<feature type="binding site" evidence="1">
    <location>
        <position position="175"/>
    </location>
    <ligand>
        <name>Zn(2+)</name>
        <dbReference type="ChEBI" id="CHEBI:29105"/>
    </ligand>
</feature>
<dbReference type="PANTHER" id="PTHR22599">
    <property type="entry name" value="MPS ONE BINDER KINASE ACTIVATOR-LIKE MOB"/>
    <property type="match status" value="1"/>
</dbReference>
<evidence type="ECO:0000256" key="1">
    <source>
        <dbReference type="PIRSR" id="PIRSR605301-1"/>
    </source>
</evidence>
<dbReference type="InterPro" id="IPR005301">
    <property type="entry name" value="MOB_kinase_act_fam"/>
</dbReference>
<dbReference type="AlphaFoldDB" id="A0AAJ0HTE2"/>
<keyword evidence="1" id="KW-0479">Metal-binding</keyword>
<keyword evidence="1" id="KW-0862">Zinc</keyword>
<evidence type="ECO:0000313" key="4">
    <source>
        <dbReference type="Proteomes" id="UP001275084"/>
    </source>
</evidence>
<dbReference type="SUPFAM" id="SSF101152">
    <property type="entry name" value="Mob1/phocein"/>
    <property type="match status" value="1"/>
</dbReference>